<feature type="binding site" evidence="10">
    <location>
        <position position="264"/>
    </location>
    <ligand>
        <name>NAD(+)</name>
        <dbReference type="ChEBI" id="CHEBI:57540"/>
    </ligand>
</feature>
<dbReference type="AlphaFoldDB" id="A0A7X0SIV5"/>
<feature type="binding site" evidence="10">
    <location>
        <position position="33"/>
    </location>
    <ligand>
        <name>NAD(+)</name>
        <dbReference type="ChEBI" id="CHEBI:57540"/>
    </ligand>
</feature>
<dbReference type="GO" id="GO:0051287">
    <property type="term" value="F:NAD binding"/>
    <property type="evidence" value="ECO:0007669"/>
    <property type="project" value="InterPro"/>
</dbReference>
<dbReference type="SUPFAM" id="SSF52413">
    <property type="entry name" value="UDP-glucose/GDP-mannose dehydrogenase C-terminal domain"/>
    <property type="match status" value="1"/>
</dbReference>
<evidence type="ECO:0000256" key="7">
    <source>
        <dbReference type="PIRNR" id="PIRNR000124"/>
    </source>
</evidence>
<dbReference type="GO" id="GO:0003979">
    <property type="term" value="F:UDP-glucose 6-dehydrogenase activity"/>
    <property type="evidence" value="ECO:0007669"/>
    <property type="project" value="UniProtKB-EC"/>
</dbReference>
<gene>
    <name evidence="12" type="ORF">H7C18_07620</name>
</gene>
<evidence type="ECO:0000256" key="3">
    <source>
        <dbReference type="ARBA" id="ARBA00012954"/>
    </source>
</evidence>
<evidence type="ECO:0000259" key="11">
    <source>
        <dbReference type="SMART" id="SM00984"/>
    </source>
</evidence>
<evidence type="ECO:0000256" key="2">
    <source>
        <dbReference type="ARBA" id="ARBA00006601"/>
    </source>
</evidence>
<feature type="domain" description="UDP-glucose/GDP-mannose dehydrogenase C-terminal" evidence="11">
    <location>
        <begin position="314"/>
        <end position="417"/>
    </location>
</feature>
<comment type="similarity">
    <text evidence="2 7">Belongs to the UDP-glucose/GDP-mannose dehydrogenase family.</text>
</comment>
<dbReference type="InterPro" id="IPR008927">
    <property type="entry name" value="6-PGluconate_DH-like_C_sf"/>
</dbReference>
<sequence>MPVRDMAIIGAGYVGLVAGACYAELGNRVVCVDSDEEKIARLRRGEVPIYEPDLPQLIARNAEAGRLAFAAAAGPAVEKADIVVIAVGTPPLPSGEADLRSIEKTAREIGASMNGYKIVCIKSTVPVGTAEKVERWIAERYAGGFDVVSLPEFLREGSAVADALRPDRIVIGTSSERAAAELAALHEPLAAPLCVTDARSAEMTKYASNAFLATKITFINEIANLCEKVGADVAEVARGMGLDRRIGSSFLRAGIGYGGSCFPKDTNALVQLAGSVEYDFRLLKAVIEVNREQRLVVVDKLQNALGSLRGRRIGIWGLSFKPNTDDVREAPALAIAERLAELGAELRLYDPAAQRRFREVFDHPFAVWCESALEAARGSDALCLLTEWPAFADIPLAEIRAALDRPLLIDGRNLFDPREARLAGLEYVPVGRPVPELPAARLPAMEPPSA</sequence>
<dbReference type="Gene3D" id="1.20.5.100">
    <property type="entry name" value="Cytochrome c1, transmembrane anchor, C-terminal"/>
    <property type="match status" value="1"/>
</dbReference>
<dbReference type="SUPFAM" id="SSF48179">
    <property type="entry name" value="6-phosphogluconate dehydrogenase C-terminal domain-like"/>
    <property type="match status" value="1"/>
</dbReference>
<feature type="binding site" evidence="10">
    <location>
        <position position="38"/>
    </location>
    <ligand>
        <name>NAD(+)</name>
        <dbReference type="ChEBI" id="CHEBI:57540"/>
    </ligand>
</feature>
<protein>
    <recommendedName>
        <fullName evidence="3 7">UDP-glucose 6-dehydrogenase</fullName>
        <ecNumber evidence="3 7">1.1.1.22</ecNumber>
    </recommendedName>
</protein>
<dbReference type="InterPro" id="IPR014027">
    <property type="entry name" value="UDP-Glc/GDP-Man_DH_C"/>
</dbReference>
<evidence type="ECO:0000256" key="8">
    <source>
        <dbReference type="PIRSR" id="PIRSR500134-1"/>
    </source>
</evidence>
<evidence type="ECO:0000256" key="9">
    <source>
        <dbReference type="PIRSR" id="PIRSR500134-2"/>
    </source>
</evidence>
<keyword evidence="5 7" id="KW-0520">NAD</keyword>
<dbReference type="InterPro" id="IPR028357">
    <property type="entry name" value="UDPglc_DH_bac"/>
</dbReference>
<dbReference type="SUPFAM" id="SSF51735">
    <property type="entry name" value="NAD(P)-binding Rossmann-fold domains"/>
    <property type="match status" value="1"/>
</dbReference>
<comment type="caution">
    <text evidence="12">The sequence shown here is derived from an EMBL/GenBank/DDBJ whole genome shotgun (WGS) entry which is preliminary data.</text>
</comment>
<organism evidence="12 13">
    <name type="scientific">Cohnella zeiphila</name>
    <dbReference type="NCBI Taxonomy" id="2761120"/>
    <lineage>
        <taxon>Bacteria</taxon>
        <taxon>Bacillati</taxon>
        <taxon>Bacillota</taxon>
        <taxon>Bacilli</taxon>
        <taxon>Bacillales</taxon>
        <taxon>Paenibacillaceae</taxon>
        <taxon>Cohnella</taxon>
    </lineage>
</organism>
<dbReference type="GO" id="GO:0006065">
    <property type="term" value="P:UDP-glucuronate biosynthetic process"/>
    <property type="evidence" value="ECO:0007669"/>
    <property type="project" value="UniProtKB-UniPathway"/>
</dbReference>
<dbReference type="RefSeq" id="WP_185128440.1">
    <property type="nucleotide sequence ID" value="NZ_JACJVO010000009.1"/>
</dbReference>
<dbReference type="PANTHER" id="PTHR43750:SF3">
    <property type="entry name" value="UDP-GLUCOSE 6-DEHYDROGENASE TUAD"/>
    <property type="match status" value="1"/>
</dbReference>
<reference evidence="12 13" key="1">
    <citation type="submission" date="2020-08" db="EMBL/GenBank/DDBJ databases">
        <title>Cohnella phylogeny.</title>
        <authorList>
            <person name="Dunlap C."/>
        </authorList>
    </citation>
    <scope>NUCLEOTIDE SEQUENCE [LARGE SCALE GENOMIC DNA]</scope>
    <source>
        <strain evidence="12 13">CBP 2801</strain>
    </source>
</reference>
<feature type="binding site" evidence="9">
    <location>
        <position position="321"/>
    </location>
    <ligand>
        <name>substrate</name>
    </ligand>
</feature>
<dbReference type="Gene3D" id="3.40.50.720">
    <property type="entry name" value="NAD(P)-binding Rossmann-like Domain"/>
    <property type="match status" value="2"/>
</dbReference>
<dbReference type="Pfam" id="PF00984">
    <property type="entry name" value="UDPG_MGDP_dh"/>
    <property type="match status" value="1"/>
</dbReference>
<evidence type="ECO:0000313" key="13">
    <source>
        <dbReference type="Proteomes" id="UP000564644"/>
    </source>
</evidence>
<dbReference type="Pfam" id="PF03721">
    <property type="entry name" value="UDPG_MGDP_dh_N"/>
    <property type="match status" value="1"/>
</dbReference>
<dbReference type="PIRSF" id="PIRSF500134">
    <property type="entry name" value="UDPglc_DH_bac"/>
    <property type="match status" value="1"/>
</dbReference>
<feature type="binding site" evidence="9">
    <location>
        <begin position="250"/>
        <end position="254"/>
    </location>
    <ligand>
        <name>substrate</name>
    </ligand>
</feature>
<feature type="binding site" evidence="9">
    <location>
        <position position="205"/>
    </location>
    <ligand>
        <name>substrate</name>
    </ligand>
</feature>
<comment type="catalytic activity">
    <reaction evidence="6 7">
        <text>UDP-alpha-D-glucose + 2 NAD(+) + H2O = UDP-alpha-D-glucuronate + 2 NADH + 3 H(+)</text>
        <dbReference type="Rhea" id="RHEA:23596"/>
        <dbReference type="ChEBI" id="CHEBI:15377"/>
        <dbReference type="ChEBI" id="CHEBI:15378"/>
        <dbReference type="ChEBI" id="CHEBI:57540"/>
        <dbReference type="ChEBI" id="CHEBI:57945"/>
        <dbReference type="ChEBI" id="CHEBI:58052"/>
        <dbReference type="ChEBI" id="CHEBI:58885"/>
        <dbReference type="EC" id="1.1.1.22"/>
    </reaction>
</comment>
<dbReference type="InterPro" id="IPR036291">
    <property type="entry name" value="NAD(P)-bd_dom_sf"/>
</dbReference>
<dbReference type="SMART" id="SM00984">
    <property type="entry name" value="UDPG_MGDP_dh_C"/>
    <property type="match status" value="1"/>
</dbReference>
<evidence type="ECO:0000256" key="5">
    <source>
        <dbReference type="ARBA" id="ARBA00023027"/>
    </source>
</evidence>
<dbReference type="UniPathway" id="UPA00038">
    <property type="reaction ID" value="UER00491"/>
</dbReference>
<feature type="binding site" evidence="10">
    <location>
        <position position="156"/>
    </location>
    <ligand>
        <name>NAD(+)</name>
        <dbReference type="ChEBI" id="CHEBI:57540"/>
    </ligand>
</feature>
<dbReference type="InterPro" id="IPR014026">
    <property type="entry name" value="UDP-Glc/GDP-Man_DH_dimer"/>
</dbReference>
<dbReference type="PANTHER" id="PTHR43750">
    <property type="entry name" value="UDP-GLUCOSE 6-DEHYDROGENASE TUAD"/>
    <property type="match status" value="1"/>
</dbReference>
<keyword evidence="4 7" id="KW-0560">Oxidoreductase</keyword>
<dbReference type="Pfam" id="PF03720">
    <property type="entry name" value="UDPG_MGDP_dh_C"/>
    <property type="match status" value="1"/>
</dbReference>
<comment type="pathway">
    <text evidence="1">Nucleotide-sugar biosynthesis; UDP-alpha-D-glucuronate biosynthesis; UDP-alpha-D-glucuronate from UDP-alpha-D-glucose: step 1/1.</text>
</comment>
<evidence type="ECO:0000313" key="12">
    <source>
        <dbReference type="EMBL" id="MBB6730772.1"/>
    </source>
</evidence>
<dbReference type="InterPro" id="IPR036220">
    <property type="entry name" value="UDP-Glc/GDP-Man_DH_C_sf"/>
</dbReference>
<dbReference type="EC" id="1.1.1.22" evidence="3 7"/>
<accession>A0A7X0SIV5</accession>
<feature type="binding site" evidence="10">
    <location>
        <position position="89"/>
    </location>
    <ligand>
        <name>NAD(+)</name>
        <dbReference type="ChEBI" id="CHEBI:57540"/>
    </ligand>
</feature>
<name>A0A7X0SIV5_9BACL</name>
<dbReference type="GO" id="GO:0000271">
    <property type="term" value="P:polysaccharide biosynthetic process"/>
    <property type="evidence" value="ECO:0007669"/>
    <property type="project" value="InterPro"/>
</dbReference>
<keyword evidence="13" id="KW-1185">Reference proteome</keyword>
<dbReference type="Proteomes" id="UP000564644">
    <property type="component" value="Unassembled WGS sequence"/>
</dbReference>
<proteinExistence type="inferred from homology"/>
<evidence type="ECO:0000256" key="4">
    <source>
        <dbReference type="ARBA" id="ARBA00023002"/>
    </source>
</evidence>
<feature type="binding site" evidence="9">
    <location>
        <position position="258"/>
    </location>
    <ligand>
        <name>substrate</name>
    </ligand>
</feature>
<feature type="binding site" evidence="10">
    <location>
        <position position="328"/>
    </location>
    <ligand>
        <name>NAD(+)</name>
        <dbReference type="ChEBI" id="CHEBI:57540"/>
    </ligand>
</feature>
<evidence type="ECO:0000256" key="1">
    <source>
        <dbReference type="ARBA" id="ARBA00004701"/>
    </source>
</evidence>
<dbReference type="InterPro" id="IPR017476">
    <property type="entry name" value="UDP-Glc/GDP-Man"/>
</dbReference>
<feature type="binding site" evidence="9">
    <location>
        <begin position="153"/>
        <end position="156"/>
    </location>
    <ligand>
        <name>substrate</name>
    </ligand>
</feature>
<dbReference type="PIRSF" id="PIRSF000124">
    <property type="entry name" value="UDPglc_GDPman_dh"/>
    <property type="match status" value="1"/>
</dbReference>
<dbReference type="PROSITE" id="PS51257">
    <property type="entry name" value="PROKAR_LIPOPROTEIN"/>
    <property type="match status" value="1"/>
</dbReference>
<evidence type="ECO:0000256" key="10">
    <source>
        <dbReference type="PIRSR" id="PIRSR500134-3"/>
    </source>
</evidence>
<feature type="binding site" evidence="10">
    <location>
        <position position="124"/>
    </location>
    <ligand>
        <name>NAD(+)</name>
        <dbReference type="ChEBI" id="CHEBI:57540"/>
    </ligand>
</feature>
<dbReference type="InterPro" id="IPR001732">
    <property type="entry name" value="UDP-Glc/GDP-Man_DH_N"/>
</dbReference>
<evidence type="ECO:0000256" key="6">
    <source>
        <dbReference type="ARBA" id="ARBA00047473"/>
    </source>
</evidence>
<dbReference type="NCBIfam" id="TIGR03026">
    <property type="entry name" value="NDP-sugDHase"/>
    <property type="match status" value="1"/>
</dbReference>
<feature type="active site" description="Nucleophile" evidence="8">
    <location>
        <position position="261"/>
    </location>
</feature>
<dbReference type="EMBL" id="JACJVO010000009">
    <property type="protein sequence ID" value="MBB6730772.1"/>
    <property type="molecule type" value="Genomic_DNA"/>
</dbReference>